<organism evidence="2 3">
    <name type="scientific">Shewanella septentrionalis</name>
    <dbReference type="NCBI Taxonomy" id="2952223"/>
    <lineage>
        <taxon>Bacteria</taxon>
        <taxon>Pseudomonadati</taxon>
        <taxon>Pseudomonadota</taxon>
        <taxon>Gammaproteobacteria</taxon>
        <taxon>Alteromonadales</taxon>
        <taxon>Shewanellaceae</taxon>
        <taxon>Shewanella</taxon>
    </lineage>
</organism>
<evidence type="ECO:0008006" key="4">
    <source>
        <dbReference type="Google" id="ProtNLM"/>
    </source>
</evidence>
<dbReference type="AlphaFoldDB" id="A0A9X2WWA0"/>
<dbReference type="Gene3D" id="2.60.40.10">
    <property type="entry name" value="Immunoglobulins"/>
    <property type="match status" value="3"/>
</dbReference>
<comment type="caution">
    <text evidence="2">The sequence shown here is derived from an EMBL/GenBank/DDBJ whole genome shotgun (WGS) entry which is preliminary data.</text>
</comment>
<protein>
    <recommendedName>
        <fullName evidence="4">Big-1 domain-containing protein</fullName>
    </recommendedName>
</protein>
<dbReference type="Proteomes" id="UP001155604">
    <property type="component" value="Unassembled WGS sequence"/>
</dbReference>
<dbReference type="EMBL" id="JAMTCC010000024">
    <property type="protein sequence ID" value="MCT7946600.1"/>
    <property type="molecule type" value="Genomic_DNA"/>
</dbReference>
<dbReference type="PROSITE" id="PS51257">
    <property type="entry name" value="PROKAR_LIPOPROTEIN"/>
    <property type="match status" value="1"/>
</dbReference>
<accession>A0A9X2WWA0</accession>
<feature type="chain" id="PRO_5040852202" description="Big-1 domain-containing protein" evidence="1">
    <location>
        <begin position="20"/>
        <end position="818"/>
    </location>
</feature>
<proteinExistence type="predicted"/>
<keyword evidence="1" id="KW-0732">Signal</keyword>
<dbReference type="SUPFAM" id="SSF49373">
    <property type="entry name" value="Invasin/intimin cell-adhesion fragments"/>
    <property type="match status" value="2"/>
</dbReference>
<name>A0A9X2WWA0_9GAMM</name>
<evidence type="ECO:0000313" key="3">
    <source>
        <dbReference type="Proteomes" id="UP001155604"/>
    </source>
</evidence>
<evidence type="ECO:0000256" key="1">
    <source>
        <dbReference type="SAM" id="SignalP"/>
    </source>
</evidence>
<reference evidence="2" key="1">
    <citation type="journal article" date="2023" name="Int. J. Syst. Evol. Microbiol.">
        <title>&lt;i&gt;Shewanella septentrionalis&lt;/i&gt; sp. nov. and &lt;i&gt;Shewanella holmiensis&lt;/i&gt; sp. nov., isolated from Baltic Sea water and sediments.</title>
        <authorList>
            <person name="Martin-Rodriguez A.J."/>
            <person name="Thorell K."/>
            <person name="Joffre E."/>
            <person name="Jensie-Markopoulos S."/>
            <person name="Moore E.R.B."/>
            <person name="Sjoling A."/>
        </authorList>
    </citation>
    <scope>NUCLEOTIDE SEQUENCE</scope>
    <source>
        <strain evidence="2">SP1W3</strain>
    </source>
</reference>
<dbReference type="InterPro" id="IPR008964">
    <property type="entry name" value="Invasin/intimin_cell_adhesion"/>
</dbReference>
<keyword evidence="3" id="KW-1185">Reference proteome</keyword>
<dbReference type="RefSeq" id="WP_261273134.1">
    <property type="nucleotide sequence ID" value="NZ_JAMTCC010000024.1"/>
</dbReference>
<gene>
    <name evidence="2" type="ORF">NE536_14640</name>
</gene>
<feature type="signal peptide" evidence="1">
    <location>
        <begin position="1"/>
        <end position="19"/>
    </location>
</feature>
<sequence length="818" mass="82919">MKSAYKVFLAGICSLFLVACGGGGNISDDGTGTTPSDKYVIKLGLTNSSGQPIDEVSNAAPGKLTATLTKNSSAFSGARIVFSLEGQGVLTPDSGVTNTEGKVSIDVLPGNILGSGEITAIYTPTGGSAVTSDISFNTKGDGGASTGGAQVSLIMVSDPESKTPISTITSLSPGYLIANVTGISKQTIVQFSSTRGELPIDTAITEQGVAYVQILAGTQPGAGSATATLLTGEKSEQLVFSIGATNVFMGSGSPFQNGVASVEPSVVSAGGTSSVSVSIQDDAGNLFADPVEVQFTSVCALKANAEAELSTPVVAVNGIATSTYLAKGCVGDDTINISANVGGKSLTAKATVNVLPASVGSIFFLEALPEVIRLKGTGGAEASTVKFKVMDKNGIPVSNQRVNFSLNTEVGNITLDPEFATTNGQGVVQTVVNSGSISTSVRVTAVVAGSTPAISSQSNQLVISTGLPDQDSFSLSASNLSPEGWEYDGIEVDVTARLADAFNNPVPDGTAVSFTTEGGVIASSCLTVNGACSVKWTSQNPRPTGDTLAMQGKEPSLDAELGQPYGGRVTILATAIGEESFPDTNSNGRFDASEVANFLSKKDVSGNPYDLSEAFVDHNEDRTFNPSVAGGEEGGDAEVFTDFNSNGVYDQADGLYNGSLCQLDANGSKHAGCAAGNTSLNVRASLVLVMSGSDAMASVPVITDSCIDDKAIVDVCDGLNDNNTIDIIGKSTGGVTIIIGDLHNQPLPSGTVITFTPSAGSLASKGSFTIASSNDNGAGKYSVLIKGADQPDAGSLVIEALTKKGVLTQIATIPVVIH</sequence>
<dbReference type="InterPro" id="IPR013783">
    <property type="entry name" value="Ig-like_fold"/>
</dbReference>
<evidence type="ECO:0000313" key="2">
    <source>
        <dbReference type="EMBL" id="MCT7946600.1"/>
    </source>
</evidence>